<dbReference type="AlphaFoldDB" id="A0A0R3SHX5"/>
<accession>A0A0R3SHX5</accession>
<reference evidence="3" key="1">
    <citation type="submission" date="2017-02" db="UniProtKB">
        <authorList>
            <consortium name="WormBaseParasite"/>
        </authorList>
    </citation>
    <scope>IDENTIFICATION</scope>
</reference>
<organism evidence="3">
    <name type="scientific">Hymenolepis diminuta</name>
    <name type="common">Rat tapeworm</name>
    <dbReference type="NCBI Taxonomy" id="6216"/>
    <lineage>
        <taxon>Eukaryota</taxon>
        <taxon>Metazoa</taxon>
        <taxon>Spiralia</taxon>
        <taxon>Lophotrochozoa</taxon>
        <taxon>Platyhelminthes</taxon>
        <taxon>Cestoda</taxon>
        <taxon>Eucestoda</taxon>
        <taxon>Cyclophyllidea</taxon>
        <taxon>Hymenolepididae</taxon>
        <taxon>Hymenolepis</taxon>
    </lineage>
</organism>
<dbReference type="Proteomes" id="UP000274504">
    <property type="component" value="Unassembled WGS sequence"/>
</dbReference>
<dbReference type="InterPro" id="IPR012337">
    <property type="entry name" value="RNaseH-like_sf"/>
</dbReference>
<evidence type="ECO:0000313" key="1">
    <source>
        <dbReference type="EMBL" id="VDL50986.1"/>
    </source>
</evidence>
<dbReference type="EMBL" id="UYSG01001785">
    <property type="protein sequence ID" value="VDL50986.1"/>
    <property type="molecule type" value="Genomic_DNA"/>
</dbReference>
<gene>
    <name evidence="1" type="ORF">HDID_LOCUS4538</name>
</gene>
<dbReference type="WBParaSite" id="HDID_0000454001-mRNA-1">
    <property type="protein sequence ID" value="HDID_0000454001-mRNA-1"/>
    <property type="gene ID" value="HDID_0000454001"/>
</dbReference>
<protein>
    <submittedName>
        <fullName evidence="3">Transposase</fullName>
    </submittedName>
</protein>
<dbReference type="SUPFAM" id="SSF53098">
    <property type="entry name" value="Ribonuclease H-like"/>
    <property type="match status" value="1"/>
</dbReference>
<evidence type="ECO:0000313" key="2">
    <source>
        <dbReference type="Proteomes" id="UP000274504"/>
    </source>
</evidence>
<reference evidence="1 2" key="2">
    <citation type="submission" date="2018-11" db="EMBL/GenBank/DDBJ databases">
        <authorList>
            <consortium name="Pathogen Informatics"/>
        </authorList>
    </citation>
    <scope>NUCLEOTIDE SEQUENCE [LARGE SCALE GENOMIC DNA]</scope>
</reference>
<sequence length="133" mass="15355">MVLHMDFDRSVNRLSHLAVIDSSSRWPDVIPLNFTPITRLPETIIIDTVTRFSSTFFRDFCQGHNITHSILNQMVRQNDSLALQETKKGILTRFFMGQKPGRSTMPYFQGTQLFSVRLQTPGRLLKQFIILLA</sequence>
<evidence type="ECO:0000313" key="3">
    <source>
        <dbReference type="WBParaSite" id="HDID_0000454001-mRNA-1"/>
    </source>
</evidence>
<proteinExistence type="predicted"/>
<dbReference type="OrthoDB" id="7758825at2759"/>
<name>A0A0R3SHX5_HYMDI</name>